<dbReference type="Gene3D" id="6.20.220.10">
    <property type="entry name" value="ClpX chaperone, C4-type zinc finger domain"/>
    <property type="match status" value="1"/>
</dbReference>
<organism evidence="7 8">
    <name type="scientific">Pseudomonas phage vB_PaeM_PA5oct</name>
    <dbReference type="NCBI Taxonomy" id="2163605"/>
    <lineage>
        <taxon>Viruses</taxon>
        <taxon>Duplodnaviria</taxon>
        <taxon>Heunggongvirae</taxon>
        <taxon>Uroviricota</taxon>
        <taxon>Caudoviricetes</taxon>
        <taxon>Arenbergviridae</taxon>
        <taxon>Wroclawvirus</taxon>
        <taxon>Wroclawvirus PA5oct</taxon>
    </lineage>
</organism>
<dbReference type="GO" id="GO:0140662">
    <property type="term" value="F:ATP-dependent protein folding chaperone"/>
    <property type="evidence" value="ECO:0007669"/>
    <property type="project" value="InterPro"/>
</dbReference>
<evidence type="ECO:0000313" key="7">
    <source>
        <dbReference type="EMBL" id="QCG76136.1"/>
    </source>
</evidence>
<dbReference type="GO" id="GO:0008233">
    <property type="term" value="F:peptidase activity"/>
    <property type="evidence" value="ECO:0007669"/>
    <property type="project" value="UniProtKB-KW"/>
</dbReference>
<dbReference type="Pfam" id="PF06689">
    <property type="entry name" value="zf-C4_ClpX"/>
    <property type="match status" value="1"/>
</dbReference>
<evidence type="ECO:0000256" key="2">
    <source>
        <dbReference type="ARBA" id="ARBA00022741"/>
    </source>
</evidence>
<dbReference type="InterPro" id="IPR019489">
    <property type="entry name" value="Clp_ATPase_C"/>
</dbReference>
<dbReference type="InterPro" id="IPR003959">
    <property type="entry name" value="ATPase_AAA_core"/>
</dbReference>
<reference evidence="8" key="1">
    <citation type="journal article" date="2020" name="bioRxiv">
        <title>Integrative omics analysis of Pseudomonas aeruginosa virus PA5oct highlights the molecular complexity of jumbo phages.</title>
        <authorList>
            <person name="Lood C."/>
            <person name="Danis-Wlodarczyk K."/>
            <person name="Blasdel B.G."/>
            <person name="Jang H.B."/>
            <person name="Vandenheuvel D."/>
            <person name="Briers Y."/>
            <person name="Noben J.-P."/>
            <person name="van Noort V."/>
            <person name="Drulis-Kawa Z."/>
            <person name="Lavigne R."/>
        </authorList>
    </citation>
    <scope>NUCLEOTIDE SEQUENCE [LARGE SCALE GENOMIC DNA]</scope>
</reference>
<keyword evidence="3" id="KW-0862">Zinc</keyword>
<keyword evidence="4 7" id="KW-0067">ATP-binding</keyword>
<sequence>MSKETCSYCNKGKDDVSKLFRSPAKYGSNVYICDQCVTQCNNFLETAETNDQESNKLEIKYTPEELKELLDKDIVGQDHAKELLSLAVYNHYKRVNYNTTEHDVELSKSNIMLLGPSGSGKTFLISSISKLLNIPFVSVDSTSLTEAGYVGDHVETIFTRLIAEANGDIELAQRGIVFIDEIDKKRSKKGTNSAGSDVSGEGVQQSLLRVLEGTTIKLELNSNSMFSPRQEIMFDTTNVLFIVGGAFIGLDAVINKRLSSTKSQMGFGSEAGKPIEGSLFYVEPEDLYTYGFIREFVGRFPVLIAFHDVTETMLRRILVEPKSSILKQYQTMFKLDNIELEFDEDFIKSVATTAFNRKTGARGLRTILEKELSSIAYRLPSIRREGFSKIIIHELGKHNFIKGQNEDI</sequence>
<dbReference type="GO" id="GO:0005524">
    <property type="term" value="F:ATP binding"/>
    <property type="evidence" value="ECO:0007669"/>
    <property type="project" value="UniProtKB-KW"/>
</dbReference>
<evidence type="ECO:0000256" key="4">
    <source>
        <dbReference type="ARBA" id="ARBA00022840"/>
    </source>
</evidence>
<dbReference type="SMART" id="SM00994">
    <property type="entry name" value="zf-C4_ClpX"/>
    <property type="match status" value="1"/>
</dbReference>
<dbReference type="InterPro" id="IPR003593">
    <property type="entry name" value="AAA+_ATPase"/>
</dbReference>
<dbReference type="InterPro" id="IPR004487">
    <property type="entry name" value="Clp_protease_ATP-bd_su_ClpX"/>
</dbReference>
<dbReference type="SUPFAM" id="SSF52540">
    <property type="entry name" value="P-loop containing nucleoside triphosphate hydrolases"/>
    <property type="match status" value="1"/>
</dbReference>
<dbReference type="EMBL" id="MK797984">
    <property type="protein sequence ID" value="QCG76136.1"/>
    <property type="molecule type" value="Genomic_DNA"/>
</dbReference>
<dbReference type="SMART" id="SM00382">
    <property type="entry name" value="AAA"/>
    <property type="match status" value="1"/>
</dbReference>
<dbReference type="PANTHER" id="PTHR48102">
    <property type="entry name" value="ATP-DEPENDENT CLP PROTEASE ATP-BINDING SUBUNIT CLPX-LIKE, MITOCHONDRIAL-RELATED"/>
    <property type="match status" value="1"/>
</dbReference>
<evidence type="ECO:0000256" key="3">
    <source>
        <dbReference type="ARBA" id="ARBA00022833"/>
    </source>
</evidence>
<dbReference type="Pfam" id="PF10431">
    <property type="entry name" value="ClpB_D2-small"/>
    <property type="match status" value="1"/>
</dbReference>
<dbReference type="GO" id="GO:0008270">
    <property type="term" value="F:zinc ion binding"/>
    <property type="evidence" value="ECO:0007669"/>
    <property type="project" value="InterPro"/>
</dbReference>
<evidence type="ECO:0000259" key="6">
    <source>
        <dbReference type="PROSITE" id="PS51902"/>
    </source>
</evidence>
<feature type="domain" description="ClpX-type ZB" evidence="6">
    <location>
        <begin position="1"/>
        <end position="52"/>
    </location>
</feature>
<keyword evidence="1" id="KW-0479">Metal-binding</keyword>
<evidence type="ECO:0000256" key="5">
    <source>
        <dbReference type="ARBA" id="ARBA00023186"/>
    </source>
</evidence>
<dbReference type="Gene3D" id="3.40.50.300">
    <property type="entry name" value="P-loop containing nucleotide triphosphate hydrolases"/>
    <property type="match status" value="1"/>
</dbReference>
<accession>A0A4Y5JTW5</accession>
<dbReference type="SMART" id="SM01086">
    <property type="entry name" value="ClpB_D2-small"/>
    <property type="match status" value="1"/>
</dbReference>
<dbReference type="NCBIfam" id="NF003745">
    <property type="entry name" value="PRK05342.1"/>
    <property type="match status" value="1"/>
</dbReference>
<dbReference type="Pfam" id="PF07724">
    <property type="entry name" value="AAA_2"/>
    <property type="match status" value="1"/>
</dbReference>
<keyword evidence="5" id="KW-0143">Chaperone</keyword>
<dbReference type="InterPro" id="IPR050052">
    <property type="entry name" value="ATP-dep_Clp_protease_ClpX"/>
</dbReference>
<dbReference type="PANTHER" id="PTHR48102:SF7">
    <property type="entry name" value="ATP-DEPENDENT CLP PROTEASE ATP-BINDING SUBUNIT CLPX-LIKE, MITOCHONDRIAL"/>
    <property type="match status" value="1"/>
</dbReference>
<dbReference type="SUPFAM" id="SSF57716">
    <property type="entry name" value="Glucocorticoid receptor-like (DNA-binding domain)"/>
    <property type="match status" value="1"/>
</dbReference>
<name>A0A4Y5JTW5_9CAUD</name>
<dbReference type="PROSITE" id="PS51902">
    <property type="entry name" value="CLPX_ZB"/>
    <property type="match status" value="1"/>
</dbReference>
<dbReference type="GO" id="GO:0046983">
    <property type="term" value="F:protein dimerization activity"/>
    <property type="evidence" value="ECO:0007669"/>
    <property type="project" value="InterPro"/>
</dbReference>
<keyword evidence="7" id="KW-0378">Hydrolase</keyword>
<dbReference type="InterPro" id="IPR010603">
    <property type="entry name" value="Znf_CppX_C4"/>
</dbReference>
<gene>
    <name evidence="7" type="ORF">EST35_0255</name>
</gene>
<dbReference type="GO" id="GO:0051082">
    <property type="term" value="F:unfolded protein binding"/>
    <property type="evidence" value="ECO:0007669"/>
    <property type="project" value="InterPro"/>
</dbReference>
<keyword evidence="7" id="KW-0645">Protease</keyword>
<protein>
    <submittedName>
        <fullName evidence="7">ATP-dependent Clp protease ATP-binding subunit</fullName>
    </submittedName>
</protein>
<dbReference type="GO" id="GO:0051603">
    <property type="term" value="P:proteolysis involved in protein catabolic process"/>
    <property type="evidence" value="ECO:0007669"/>
    <property type="project" value="TreeGrafter"/>
</dbReference>
<dbReference type="Gene3D" id="1.10.8.60">
    <property type="match status" value="1"/>
</dbReference>
<evidence type="ECO:0000313" key="8">
    <source>
        <dbReference type="Proteomes" id="UP000316733"/>
    </source>
</evidence>
<dbReference type="InterPro" id="IPR027417">
    <property type="entry name" value="P-loop_NTPase"/>
</dbReference>
<dbReference type="Proteomes" id="UP000316733">
    <property type="component" value="Segment"/>
</dbReference>
<keyword evidence="2" id="KW-0547">Nucleotide-binding</keyword>
<dbReference type="NCBIfam" id="TIGR00382">
    <property type="entry name" value="clpX"/>
    <property type="match status" value="1"/>
</dbReference>
<proteinExistence type="predicted"/>
<dbReference type="GO" id="GO:0016887">
    <property type="term" value="F:ATP hydrolysis activity"/>
    <property type="evidence" value="ECO:0007669"/>
    <property type="project" value="InterPro"/>
</dbReference>
<evidence type="ECO:0000256" key="1">
    <source>
        <dbReference type="ARBA" id="ARBA00022723"/>
    </source>
</evidence>
<keyword evidence="8" id="KW-1185">Reference proteome</keyword>
<dbReference type="InterPro" id="IPR059188">
    <property type="entry name" value="Znf_CLPX-like"/>
</dbReference>
<dbReference type="InterPro" id="IPR038366">
    <property type="entry name" value="Znf_CppX_C4_sf"/>
</dbReference>